<feature type="compositionally biased region" description="Polar residues" evidence="1">
    <location>
        <begin position="195"/>
        <end position="211"/>
    </location>
</feature>
<evidence type="ECO:0000313" key="3">
    <source>
        <dbReference type="Proteomes" id="UP000827549"/>
    </source>
</evidence>
<dbReference type="Gene3D" id="1.10.246.130">
    <property type="match status" value="1"/>
</dbReference>
<dbReference type="RefSeq" id="XP_062629199.1">
    <property type="nucleotide sequence ID" value="XM_062773216.1"/>
</dbReference>
<dbReference type="GO" id="GO:0016787">
    <property type="term" value="F:hydrolase activity"/>
    <property type="evidence" value="ECO:0007669"/>
    <property type="project" value="UniProtKB-KW"/>
</dbReference>
<keyword evidence="3" id="KW-1185">Reference proteome</keyword>
<proteinExistence type="predicted"/>
<dbReference type="PANTHER" id="PTHR43881:SF1">
    <property type="entry name" value="GAMMA-GLUTAMYLTRANSPEPTIDASE (AFU_ORTHOLOGUE AFUA_4G13580)"/>
    <property type="match status" value="1"/>
</dbReference>
<dbReference type="PANTHER" id="PTHR43881">
    <property type="entry name" value="GAMMA-GLUTAMYLTRANSPEPTIDASE (AFU_ORTHOLOGUE AFUA_4G13580)"/>
    <property type="match status" value="1"/>
</dbReference>
<name>A0AAF1BS98_9TREE</name>
<dbReference type="Gene3D" id="3.60.20.40">
    <property type="match status" value="1"/>
</dbReference>
<dbReference type="InterPro" id="IPR043138">
    <property type="entry name" value="GGT_lsub"/>
</dbReference>
<feature type="region of interest" description="Disordered" evidence="1">
    <location>
        <begin position="108"/>
        <end position="240"/>
    </location>
</feature>
<dbReference type="CDD" id="cd00067">
    <property type="entry name" value="GAL4"/>
    <property type="match status" value="1"/>
</dbReference>
<sequence>MLPNNKPLNRSDSYDDQVVYDFVTAEDGSRQDACRKMKIRCIDKENPPCKRCRHMKLQCRFAVPPVPRAVYEENEATKHRLESLEGHVSGIYSKLEDISSALLRLAPQTPSDTASPSLARHHQHGSASSSTAHHPLRPPLPRGQSLSQTNTPGTHDSHYTRWQGDGLAEPVPSAAARPGMANQSQSMDNMPLPRPNSTGDARGPGTSSPHPSMQRGASAPAVPRTSSPTYEDHDDPLQSAMVNEPFREITRREEELCLIAEQHDPATIPRRARRPSHSIVRDVSRNRLAKRRRVDGEAHVDEEDDVDGEGAEDWAPLPIREKGDPLRHDFDPVRMGLCTEEEGKALFHEFFKYAHPFMPIFDPREDTWEHVRRRSPFCITVIIMVALRARESAGPPSELSNKCREEAEKMAKATLFEPIATLETLQGLILMIAWGQHAWRICCHAMALAVDMRLYRCLPYLHKIRTDSQNPNHMLERQRPLVVGARLWLALVKQTYEMSYNHALPILFPSPHRRRTAYSRGLLDHPLSTIYDSRLVISVEIHEVREGAFRPYESIATLDQAEMDDMLRSANQGINDLYDYWIEYYHRMGLSADHFLMMELTNQRAYAIMFTNAPAWYGVHKQPDVHLLSHERQQWIAAAVRSGAYLISTVSNKQLEKDSEFGNHNFHVGIVATARYLIRMVELLPGVVDLYQVSLDIDRLLIKLPYYPVQPFADGLRRTLIKAREQGILPHTTLTEEAARQPTDLAPPPKPRPGTPGSGISEFPGFNPFPWNDPIQPGNPMATASLSMTRASIDATDAGRAATVIPENVPWPEVDFNLSDWFPAPDDPLGMLPVDTSALDGDMSNWFPAAPQVWMDDPAADLISRYNTAYETGSRRSTVFSTKGVVCSSQVLASEAGLSILRQGGNAADAAVATAAALNVVEPCNTGIGGDAFALFWDAKQKRVRAVNGSGRSPAALNLEVVRGAGITGDLIPYTSAHAATVPGAAAALVDIHATFGSGKLTLAEVLAPAIQLAEDGFGVHQMASYEWNLFEDWLQKVAEKYGPGYPFLIDGKAPKPGQYFSNPDLGRTLRELGAKGKDAFYKGRIAEAIVEAVNSNGGVMTLEDLANHATDFVEPISYTYSTEKLRVYECPPNGQGLAALIALGILDVLREDGVIDLETVKEGGAEWFHAEIEAIRLALADAGAYVADPNFVEVPVEKLLSKEYLRERAKLFNPKVATAKYHQGKPLSTSDTVYLTAADSEGNAISFIMSNYLGFGTAIVPKGCGFTLQSRGSAFSLDPNSPNVIEGGKRPFHTIIPAMVTKDNELFMSYGVMGGPMQPQGHVQVLTTLLHRGRDPQLSLDAKRFCVGGTGLWGQNAKEALHNRSVAIEHGVDPEVIAQLRALGHDLELVKGPEQQFFGKGQVILRTVDKRTGKVVWAAGSDFRGDGSH</sequence>
<dbReference type="GO" id="GO:0008270">
    <property type="term" value="F:zinc ion binding"/>
    <property type="evidence" value="ECO:0007669"/>
    <property type="project" value="InterPro"/>
</dbReference>
<protein>
    <submittedName>
        <fullName evidence="2">Glutathione hydrolase-like YwrD proenzyme</fullName>
    </submittedName>
</protein>
<dbReference type="Gene3D" id="4.10.240.10">
    <property type="entry name" value="Zn(2)-C6 fungal-type DNA-binding domain"/>
    <property type="match status" value="1"/>
</dbReference>
<dbReference type="CDD" id="cd12148">
    <property type="entry name" value="fungal_TF_MHR"/>
    <property type="match status" value="1"/>
</dbReference>
<dbReference type="InterPro" id="IPR029055">
    <property type="entry name" value="Ntn_hydrolases_N"/>
</dbReference>
<keyword evidence="2" id="KW-0378">Hydrolase</keyword>
<feature type="compositionally biased region" description="Pro residues" evidence="1">
    <location>
        <begin position="745"/>
        <end position="754"/>
    </location>
</feature>
<dbReference type="InterPro" id="IPR043137">
    <property type="entry name" value="GGT_ssub_C"/>
</dbReference>
<feature type="region of interest" description="Disordered" evidence="1">
    <location>
        <begin position="731"/>
        <end position="763"/>
    </location>
</feature>
<dbReference type="GeneID" id="87809868"/>
<dbReference type="GO" id="GO:0000981">
    <property type="term" value="F:DNA-binding transcription factor activity, RNA polymerase II-specific"/>
    <property type="evidence" value="ECO:0007669"/>
    <property type="project" value="InterPro"/>
</dbReference>
<dbReference type="Proteomes" id="UP000827549">
    <property type="component" value="Chromosome 5"/>
</dbReference>
<feature type="compositionally biased region" description="Acidic residues" evidence="1">
    <location>
        <begin position="300"/>
        <end position="312"/>
    </location>
</feature>
<feature type="compositionally biased region" description="Polar residues" evidence="1">
    <location>
        <begin position="144"/>
        <end position="154"/>
    </location>
</feature>
<dbReference type="InterPro" id="IPR052896">
    <property type="entry name" value="GGT-like_enzyme"/>
</dbReference>
<evidence type="ECO:0000313" key="2">
    <source>
        <dbReference type="EMBL" id="WOO83173.1"/>
    </source>
</evidence>
<evidence type="ECO:0000256" key="1">
    <source>
        <dbReference type="SAM" id="MobiDB-lite"/>
    </source>
</evidence>
<reference evidence="2" key="1">
    <citation type="submission" date="2023-10" db="EMBL/GenBank/DDBJ databases">
        <authorList>
            <person name="Noh H."/>
        </authorList>
    </citation>
    <scope>NUCLEOTIDE SEQUENCE</scope>
    <source>
        <strain evidence="2">DUCC4014</strain>
    </source>
</reference>
<gene>
    <name evidence="2" type="primary">ywrD_1</name>
    <name evidence="2" type="ORF">LOC62_05G006692</name>
</gene>
<feature type="region of interest" description="Disordered" evidence="1">
    <location>
        <begin position="292"/>
        <end position="320"/>
    </location>
</feature>
<accession>A0AAF1BS98</accession>
<dbReference type="EMBL" id="CP086718">
    <property type="protein sequence ID" value="WOO83173.1"/>
    <property type="molecule type" value="Genomic_DNA"/>
</dbReference>
<organism evidence="2 3">
    <name type="scientific">Vanrija pseudolonga</name>
    <dbReference type="NCBI Taxonomy" id="143232"/>
    <lineage>
        <taxon>Eukaryota</taxon>
        <taxon>Fungi</taxon>
        <taxon>Dikarya</taxon>
        <taxon>Basidiomycota</taxon>
        <taxon>Agaricomycotina</taxon>
        <taxon>Tremellomycetes</taxon>
        <taxon>Trichosporonales</taxon>
        <taxon>Trichosporonaceae</taxon>
        <taxon>Vanrija</taxon>
    </lineage>
</organism>
<dbReference type="PRINTS" id="PR01210">
    <property type="entry name" value="GGTRANSPTASE"/>
</dbReference>
<dbReference type="SUPFAM" id="SSF56235">
    <property type="entry name" value="N-terminal nucleophile aminohydrolases (Ntn hydrolases)"/>
    <property type="match status" value="1"/>
</dbReference>
<dbReference type="InterPro" id="IPR036864">
    <property type="entry name" value="Zn2-C6_fun-type_DNA-bd_sf"/>
</dbReference>
<dbReference type="Pfam" id="PF01019">
    <property type="entry name" value="G_glu_transpept"/>
    <property type="match status" value="1"/>
</dbReference>
<dbReference type="InterPro" id="IPR001138">
    <property type="entry name" value="Zn2Cys6_DnaBD"/>
</dbReference>